<name>X0UHD0_9ZZZZ</name>
<reference evidence="1" key="1">
    <citation type="journal article" date="2014" name="Front. Microbiol.">
        <title>High frequency of phylogenetically diverse reductive dehalogenase-homologous genes in deep subseafloor sedimentary metagenomes.</title>
        <authorList>
            <person name="Kawai M."/>
            <person name="Futagami T."/>
            <person name="Toyoda A."/>
            <person name="Takaki Y."/>
            <person name="Nishi S."/>
            <person name="Hori S."/>
            <person name="Arai W."/>
            <person name="Tsubouchi T."/>
            <person name="Morono Y."/>
            <person name="Uchiyama I."/>
            <person name="Ito T."/>
            <person name="Fujiyama A."/>
            <person name="Inagaki F."/>
            <person name="Takami H."/>
        </authorList>
    </citation>
    <scope>NUCLEOTIDE SEQUENCE</scope>
    <source>
        <strain evidence="1">Expedition CK06-06</strain>
    </source>
</reference>
<proteinExistence type="predicted"/>
<evidence type="ECO:0000313" key="1">
    <source>
        <dbReference type="EMBL" id="GAF98716.1"/>
    </source>
</evidence>
<protein>
    <submittedName>
        <fullName evidence="1">Uncharacterized protein</fullName>
    </submittedName>
</protein>
<organism evidence="1">
    <name type="scientific">marine sediment metagenome</name>
    <dbReference type="NCBI Taxonomy" id="412755"/>
    <lineage>
        <taxon>unclassified sequences</taxon>
        <taxon>metagenomes</taxon>
        <taxon>ecological metagenomes</taxon>
    </lineage>
</organism>
<gene>
    <name evidence="1" type="ORF">S01H1_26735</name>
</gene>
<dbReference type="AlphaFoldDB" id="X0UHD0"/>
<dbReference type="EMBL" id="BARS01016222">
    <property type="protein sequence ID" value="GAF98716.1"/>
    <property type="molecule type" value="Genomic_DNA"/>
</dbReference>
<accession>X0UHD0</accession>
<comment type="caution">
    <text evidence="1">The sequence shown here is derived from an EMBL/GenBank/DDBJ whole genome shotgun (WGS) entry which is preliminary data.</text>
</comment>
<feature type="non-terminal residue" evidence="1">
    <location>
        <position position="1"/>
    </location>
</feature>
<sequence length="152" mass="17233">PSIPAVSISNIKISTTERSTAITANMYSEGRETPVRIEKTERAVTMESMGVRAETQDILELDSSGLFIKRNETRKRLDILPHHVNKTVKGVIDSVDRMEIKLEDKPVYHVKGRKTGNLLWFIPVILDIDVEVNANTGSIENIARPWWSFLVF</sequence>